<feature type="transmembrane region" description="Helical" evidence="6">
    <location>
        <begin position="65"/>
        <end position="84"/>
    </location>
</feature>
<dbReference type="AlphaFoldDB" id="A0A089RU50"/>
<reference evidence="8 10" key="2">
    <citation type="submission" date="2018-05" db="EMBL/GenBank/DDBJ databases">
        <title>Lactobacillus salivarius genome sequencing and assembly.</title>
        <authorList>
            <person name="Audisio C."/>
            <person name="Albarracin L."/>
            <person name="Torres M.J."/>
            <person name="Hebert E.M."/>
            <person name="Saavedra L."/>
        </authorList>
    </citation>
    <scope>NUCLEOTIDE SEQUENCE [LARGE SCALE GENOMIC DNA]</scope>
    <source>
        <strain evidence="8 10">A3iob</strain>
    </source>
</reference>
<gene>
    <name evidence="8" type="ORF">DB362_01485</name>
    <name evidence="7" type="ORF">LSJ_0468</name>
</gene>
<keyword evidence="3 6" id="KW-0812">Transmembrane</keyword>
<evidence type="ECO:0000256" key="6">
    <source>
        <dbReference type="SAM" id="Phobius"/>
    </source>
</evidence>
<reference evidence="7 9" key="1">
    <citation type="journal article" date="2014" name="BMC Genomics">
        <title>Unusual genome complexity in Lactobacillus salivarius JCM1046.</title>
        <authorList>
            <person name="Raftis E.J."/>
            <person name="Forde B.M."/>
            <person name="Claesson M.J."/>
            <person name="O'Toole P.W."/>
        </authorList>
    </citation>
    <scope>NUCLEOTIDE SEQUENCE [LARGE SCALE GENOMIC DNA]</scope>
    <source>
        <strain evidence="7 9">JCM1046</strain>
    </source>
</reference>
<feature type="transmembrane region" description="Helical" evidence="6">
    <location>
        <begin position="137"/>
        <end position="159"/>
    </location>
</feature>
<dbReference type="KEGG" id="lsj:LSJ_0468"/>
<keyword evidence="2" id="KW-1003">Cell membrane</keyword>
<sequence length="548" mass="61031">MNDNNEQIKKDLEETSSKEKMLKGSAWMTAGSIFSRILGAIYIIPWATWFGVNYLQANALFTKGYTVYALFLMLSTAGIPSAVGKQVAHYNSLNEYGIGRRLFKRSLGVMMFLGIISAMILWFIAPLISQGDAAVIPVYRSLAVTLLLIPVMSLTRGFFQGYFDMAPFAISQLVEQVARIVYMLAATYLITQVLHGSYQSAVVQSTFAAFIGAVGGLLVLLWHYWRKRPTMNYLLAHSNNKLEVSDKRLIKEILYQSIPFIIIGSTTTLYNLFDQFSFPTIMSFVTDYSTKEINALYALFAGNANKLIMITISVAAAMADTAIPLLSQAVTKNDNEEVSAALLDSVELFFFVMLPCSFGMAAVSRPLYVLFYPYDYTGIFVLAFSSYIALALGLFMVLAALLQGIYENTIAIKFAVIGMIIKVIIQFPLTAFLHVYGPLAATGIGMTVSNVLIFRYLYFKYNLNINKLQKNTNMMMLFSLFMFIVVLVISFALGKVTNTYSKFQSTIVLIIGAGIGGYIYAFLSLKARLADDILGARANFLRRILRIK</sequence>
<evidence type="ECO:0000313" key="7">
    <source>
        <dbReference type="EMBL" id="AIR10167.1"/>
    </source>
</evidence>
<name>A0A089RU50_9LACO</name>
<evidence type="ECO:0000313" key="10">
    <source>
        <dbReference type="Proteomes" id="UP000245607"/>
    </source>
</evidence>
<dbReference type="CDD" id="cd13124">
    <property type="entry name" value="MATE_SpoVB_like"/>
    <property type="match status" value="1"/>
</dbReference>
<proteinExistence type="predicted"/>
<dbReference type="Pfam" id="PF01943">
    <property type="entry name" value="Polysacc_synt"/>
    <property type="match status" value="1"/>
</dbReference>
<feature type="transmembrane region" description="Helical" evidence="6">
    <location>
        <begin position="105"/>
        <end position="125"/>
    </location>
</feature>
<comment type="subcellular location">
    <subcellularLocation>
        <location evidence="1">Cell membrane</location>
        <topology evidence="1">Multi-pass membrane protein</topology>
    </subcellularLocation>
</comment>
<organism evidence="7 9">
    <name type="scientific">Ligilactobacillus salivarius</name>
    <dbReference type="NCBI Taxonomy" id="1624"/>
    <lineage>
        <taxon>Bacteria</taxon>
        <taxon>Bacillati</taxon>
        <taxon>Bacillota</taxon>
        <taxon>Bacilli</taxon>
        <taxon>Lactobacillales</taxon>
        <taxon>Lactobacillaceae</taxon>
        <taxon>Ligilactobacillus</taxon>
    </lineage>
</organism>
<evidence type="ECO:0000256" key="5">
    <source>
        <dbReference type="ARBA" id="ARBA00023136"/>
    </source>
</evidence>
<feature type="transmembrane region" description="Helical" evidence="6">
    <location>
        <begin position="471"/>
        <end position="493"/>
    </location>
</feature>
<accession>A0A089RU50</accession>
<evidence type="ECO:0000256" key="4">
    <source>
        <dbReference type="ARBA" id="ARBA00022989"/>
    </source>
</evidence>
<dbReference type="GO" id="GO:0005886">
    <property type="term" value="C:plasma membrane"/>
    <property type="evidence" value="ECO:0007669"/>
    <property type="project" value="UniProtKB-SubCell"/>
</dbReference>
<feature type="transmembrane region" description="Helical" evidence="6">
    <location>
        <begin position="307"/>
        <end position="327"/>
    </location>
</feature>
<dbReference type="InterPro" id="IPR050833">
    <property type="entry name" value="Poly_Biosynth_Transport"/>
</dbReference>
<keyword evidence="4 6" id="KW-1133">Transmembrane helix</keyword>
<evidence type="ECO:0000256" key="1">
    <source>
        <dbReference type="ARBA" id="ARBA00004651"/>
    </source>
</evidence>
<feature type="transmembrane region" description="Helical" evidence="6">
    <location>
        <begin position="439"/>
        <end position="459"/>
    </location>
</feature>
<dbReference type="PIRSF" id="PIRSF038958">
    <property type="entry name" value="PG_synth_SpoVB"/>
    <property type="match status" value="1"/>
</dbReference>
<feature type="transmembrane region" description="Helical" evidence="6">
    <location>
        <begin position="26"/>
        <end position="45"/>
    </location>
</feature>
<feature type="transmembrane region" description="Helical" evidence="6">
    <location>
        <begin position="204"/>
        <end position="225"/>
    </location>
</feature>
<dbReference type="EMBL" id="QFAS01000004">
    <property type="protein sequence ID" value="PWG53801.1"/>
    <property type="molecule type" value="Genomic_DNA"/>
</dbReference>
<feature type="transmembrane region" description="Helical" evidence="6">
    <location>
        <begin position="505"/>
        <end position="523"/>
    </location>
</feature>
<feature type="transmembrane region" description="Helical" evidence="6">
    <location>
        <begin position="348"/>
        <end position="371"/>
    </location>
</feature>
<dbReference type="Proteomes" id="UP000029488">
    <property type="component" value="Chromosome"/>
</dbReference>
<dbReference type="PANTHER" id="PTHR30250">
    <property type="entry name" value="PST FAMILY PREDICTED COLANIC ACID TRANSPORTER"/>
    <property type="match status" value="1"/>
</dbReference>
<dbReference type="InterPro" id="IPR002797">
    <property type="entry name" value="Polysacc_synth"/>
</dbReference>
<evidence type="ECO:0000313" key="9">
    <source>
        <dbReference type="Proteomes" id="UP000029488"/>
    </source>
</evidence>
<feature type="transmembrane region" description="Helical" evidence="6">
    <location>
        <begin position="180"/>
        <end position="198"/>
    </location>
</feature>
<evidence type="ECO:0000313" key="8">
    <source>
        <dbReference type="EMBL" id="PWG53801.1"/>
    </source>
</evidence>
<keyword evidence="5 6" id="KW-0472">Membrane</keyword>
<feature type="transmembrane region" description="Helical" evidence="6">
    <location>
        <begin position="253"/>
        <end position="273"/>
    </location>
</feature>
<feature type="transmembrane region" description="Helical" evidence="6">
    <location>
        <begin position="414"/>
        <end position="433"/>
    </location>
</feature>
<feature type="transmembrane region" description="Helical" evidence="6">
    <location>
        <begin position="377"/>
        <end position="402"/>
    </location>
</feature>
<dbReference type="Proteomes" id="UP000245607">
    <property type="component" value="Unassembled WGS sequence"/>
</dbReference>
<dbReference type="InterPro" id="IPR024923">
    <property type="entry name" value="PG_synth_SpoVB"/>
</dbReference>
<dbReference type="RefSeq" id="WP_003709771.1">
    <property type="nucleotide sequence ID" value="NZ_CP007646.1"/>
</dbReference>
<dbReference type="PANTHER" id="PTHR30250:SF21">
    <property type="entry name" value="LIPID II FLIPPASE MURJ"/>
    <property type="match status" value="1"/>
</dbReference>
<protein>
    <submittedName>
        <fullName evidence="7">Export protein for polysaccharides and teichoic acids</fullName>
    </submittedName>
    <submittedName>
        <fullName evidence="8">Polysaccharide biosynthesis protein</fullName>
    </submittedName>
</protein>
<dbReference type="EMBL" id="CP007646">
    <property type="protein sequence ID" value="AIR10167.1"/>
    <property type="molecule type" value="Genomic_DNA"/>
</dbReference>
<evidence type="ECO:0000256" key="3">
    <source>
        <dbReference type="ARBA" id="ARBA00022692"/>
    </source>
</evidence>
<evidence type="ECO:0000256" key="2">
    <source>
        <dbReference type="ARBA" id="ARBA00022475"/>
    </source>
</evidence>